<organism evidence="1 2">
    <name type="scientific">Pseudomonas fluorescens</name>
    <dbReference type="NCBI Taxonomy" id="294"/>
    <lineage>
        <taxon>Bacteria</taxon>
        <taxon>Pseudomonadati</taxon>
        <taxon>Pseudomonadota</taxon>
        <taxon>Gammaproteobacteria</taxon>
        <taxon>Pseudomonadales</taxon>
        <taxon>Pseudomonadaceae</taxon>
        <taxon>Pseudomonas</taxon>
    </lineage>
</organism>
<dbReference type="PATRIC" id="fig|294.162.peg.5651"/>
<accession>A0A0P8WKV6</accession>
<sequence>MGSITVRKRKDGSAAYTAQIRIMQKGVTVYQESQTFDRKTTAQAWIKRRETEMAEPGAIAKANRNWMDSPTPRRQCAAVAV</sequence>
<protein>
    <submittedName>
        <fullName evidence="1">Phage integrase family protein</fullName>
    </submittedName>
</protein>
<evidence type="ECO:0000313" key="1">
    <source>
        <dbReference type="EMBL" id="KPU53000.1"/>
    </source>
</evidence>
<dbReference type="Proteomes" id="UP000050349">
    <property type="component" value="Unassembled WGS sequence"/>
</dbReference>
<dbReference type="EMBL" id="LJXB01000092">
    <property type="protein sequence ID" value="KPU53000.1"/>
    <property type="molecule type" value="Genomic_DNA"/>
</dbReference>
<dbReference type="AlphaFoldDB" id="A0A0P8WKV6"/>
<proteinExistence type="predicted"/>
<name>A0A0P8WKV6_PSEFL</name>
<evidence type="ECO:0000313" key="2">
    <source>
        <dbReference type="Proteomes" id="UP000050349"/>
    </source>
</evidence>
<reference evidence="1 2" key="1">
    <citation type="submission" date="2015-09" db="EMBL/GenBank/DDBJ databases">
        <authorList>
            <person name="Jackson K.R."/>
            <person name="Lunt B.L."/>
            <person name="Fisher J.N.B."/>
            <person name="Gardner A.V."/>
            <person name="Bailey M.E."/>
            <person name="Deus L.M."/>
            <person name="Earl A.S."/>
            <person name="Gibby P.D."/>
            <person name="Hartmann K.A."/>
            <person name="Liu J.E."/>
            <person name="Manci A.M."/>
            <person name="Nielsen D.A."/>
            <person name="Solomon M.B."/>
            <person name="Breakwell D.P."/>
            <person name="Burnett S.H."/>
            <person name="Grose J.H."/>
        </authorList>
    </citation>
    <scope>NUCLEOTIDE SEQUENCE [LARGE SCALE GENOMIC DNA]</scope>
    <source>
        <strain evidence="1 2">S613</strain>
    </source>
</reference>
<comment type="caution">
    <text evidence="1">The sequence shown here is derived from an EMBL/GenBank/DDBJ whole genome shotgun (WGS) entry which is preliminary data.</text>
</comment>
<gene>
    <name evidence="1" type="ORF">AN403_700</name>
</gene>